<dbReference type="EMBL" id="CAJVPV010000369">
    <property type="protein sequence ID" value="CAG8453515.1"/>
    <property type="molecule type" value="Genomic_DNA"/>
</dbReference>
<comment type="caution">
    <text evidence="2">The sequence shown here is derived from an EMBL/GenBank/DDBJ whole genome shotgun (WGS) entry which is preliminary data.</text>
</comment>
<evidence type="ECO:0000313" key="3">
    <source>
        <dbReference type="Proteomes" id="UP000789342"/>
    </source>
</evidence>
<gene>
    <name evidence="2" type="ORF">AMORRO_LOCUS1020</name>
</gene>
<dbReference type="Proteomes" id="UP000789342">
    <property type="component" value="Unassembled WGS sequence"/>
</dbReference>
<feature type="region of interest" description="Disordered" evidence="1">
    <location>
        <begin position="1"/>
        <end position="22"/>
    </location>
</feature>
<feature type="compositionally biased region" description="Basic and acidic residues" evidence="1">
    <location>
        <begin position="1"/>
        <end position="12"/>
    </location>
</feature>
<reference evidence="2" key="1">
    <citation type="submission" date="2021-06" db="EMBL/GenBank/DDBJ databases">
        <authorList>
            <person name="Kallberg Y."/>
            <person name="Tangrot J."/>
            <person name="Rosling A."/>
        </authorList>
    </citation>
    <scope>NUCLEOTIDE SEQUENCE</scope>
    <source>
        <strain evidence="2">CL551</strain>
    </source>
</reference>
<protein>
    <submittedName>
        <fullName evidence="2">2697_t:CDS:1</fullName>
    </submittedName>
</protein>
<evidence type="ECO:0000313" key="2">
    <source>
        <dbReference type="EMBL" id="CAG8453515.1"/>
    </source>
</evidence>
<proteinExistence type="predicted"/>
<keyword evidence="3" id="KW-1185">Reference proteome</keyword>
<organism evidence="2 3">
    <name type="scientific">Acaulospora morrowiae</name>
    <dbReference type="NCBI Taxonomy" id="94023"/>
    <lineage>
        <taxon>Eukaryota</taxon>
        <taxon>Fungi</taxon>
        <taxon>Fungi incertae sedis</taxon>
        <taxon>Mucoromycota</taxon>
        <taxon>Glomeromycotina</taxon>
        <taxon>Glomeromycetes</taxon>
        <taxon>Diversisporales</taxon>
        <taxon>Acaulosporaceae</taxon>
        <taxon>Acaulospora</taxon>
    </lineage>
</organism>
<sequence>MPDTEAKTKFETRQQSGKEGGRLAQHLNDAGEKFIGTVKHGIDTVLHSSSRSKEGVISNHTSKIIRELSDTEQELLLVVTHSEY</sequence>
<evidence type="ECO:0000256" key="1">
    <source>
        <dbReference type="SAM" id="MobiDB-lite"/>
    </source>
</evidence>
<accession>A0A9N8VLD9</accession>
<dbReference type="OrthoDB" id="10462704at2759"/>
<dbReference type="AlphaFoldDB" id="A0A9N8VLD9"/>
<name>A0A9N8VLD9_9GLOM</name>